<dbReference type="Gene3D" id="1.10.1740.10">
    <property type="match status" value="1"/>
</dbReference>
<evidence type="ECO:0000259" key="5">
    <source>
        <dbReference type="Pfam" id="PF04542"/>
    </source>
</evidence>
<dbReference type="InterPro" id="IPR013325">
    <property type="entry name" value="RNA_pol_sigma_r2"/>
</dbReference>
<evidence type="ECO:0000256" key="4">
    <source>
        <dbReference type="ARBA" id="ARBA00023163"/>
    </source>
</evidence>
<evidence type="ECO:0000256" key="3">
    <source>
        <dbReference type="ARBA" id="ARBA00023082"/>
    </source>
</evidence>
<feature type="domain" description="RNA polymerase sigma factor 70 region 4 type 2" evidence="6">
    <location>
        <begin position="99"/>
        <end position="149"/>
    </location>
</feature>
<dbReference type="InterPro" id="IPR014284">
    <property type="entry name" value="RNA_pol_sigma-70_dom"/>
</dbReference>
<dbReference type="SUPFAM" id="SSF88659">
    <property type="entry name" value="Sigma3 and sigma4 domains of RNA polymerase sigma factors"/>
    <property type="match status" value="1"/>
</dbReference>
<dbReference type="InterPro" id="IPR007627">
    <property type="entry name" value="RNA_pol_sigma70_r2"/>
</dbReference>
<dbReference type="InterPro" id="IPR039425">
    <property type="entry name" value="RNA_pol_sigma-70-like"/>
</dbReference>
<dbReference type="InterPro" id="IPR013324">
    <property type="entry name" value="RNA_pol_sigma_r3/r4-like"/>
</dbReference>
<dbReference type="Pfam" id="PF08281">
    <property type="entry name" value="Sigma70_r4_2"/>
    <property type="match status" value="1"/>
</dbReference>
<dbReference type="InterPro" id="IPR013249">
    <property type="entry name" value="RNA_pol_sigma70_r4_t2"/>
</dbReference>
<reference evidence="7 8" key="1">
    <citation type="submission" date="2020-10" db="EMBL/GenBank/DDBJ databases">
        <title>ChiBAC.</title>
        <authorList>
            <person name="Zenner C."/>
            <person name="Hitch T.C.A."/>
            <person name="Clavel T."/>
        </authorList>
    </citation>
    <scope>NUCLEOTIDE SEQUENCE [LARGE SCALE GENOMIC DNA]</scope>
    <source>
        <strain evidence="7 8">DSM 108706</strain>
    </source>
</reference>
<keyword evidence="2" id="KW-0805">Transcription regulation</keyword>
<dbReference type="Gene3D" id="1.10.10.10">
    <property type="entry name" value="Winged helix-like DNA-binding domain superfamily/Winged helix DNA-binding domain"/>
    <property type="match status" value="1"/>
</dbReference>
<evidence type="ECO:0000256" key="2">
    <source>
        <dbReference type="ARBA" id="ARBA00023015"/>
    </source>
</evidence>
<sequence length="160" mass="18547">MRSEEDVKKAIYTYSDSIKRICILYLKSPQDTEDIMQNVFLKYAMHDKPFETEEHRKAWLMKVAVNACRDLLKSFYRKKIALTDVIPEMAADEDSQDGYVLEAVLSLPAKYKEVIYLKYFEGYDGGEIAQITGRKLNSVYKLLDRGRDMLAQRLGGDDLE</sequence>
<comment type="caution">
    <text evidence="7">The sequence shown here is derived from an EMBL/GenBank/DDBJ whole genome shotgun (WGS) entry which is preliminary data.</text>
</comment>
<evidence type="ECO:0000256" key="1">
    <source>
        <dbReference type="ARBA" id="ARBA00010641"/>
    </source>
</evidence>
<gene>
    <name evidence="7" type="ORF">INF20_00675</name>
</gene>
<keyword evidence="8" id="KW-1185">Reference proteome</keyword>
<evidence type="ECO:0000259" key="6">
    <source>
        <dbReference type="Pfam" id="PF08281"/>
    </source>
</evidence>
<dbReference type="PANTHER" id="PTHR43133:SF60">
    <property type="entry name" value="RNA POLYMERASE SIGMA FACTOR SIGV"/>
    <property type="match status" value="1"/>
</dbReference>
<evidence type="ECO:0000313" key="8">
    <source>
        <dbReference type="Proteomes" id="UP001516588"/>
    </source>
</evidence>
<dbReference type="InterPro" id="IPR036388">
    <property type="entry name" value="WH-like_DNA-bd_sf"/>
</dbReference>
<dbReference type="Pfam" id="PF04542">
    <property type="entry name" value="Sigma70_r2"/>
    <property type="match status" value="1"/>
</dbReference>
<comment type="similarity">
    <text evidence="1">Belongs to the sigma-70 factor family. ECF subfamily.</text>
</comment>
<dbReference type="Proteomes" id="UP001516588">
    <property type="component" value="Unassembled WGS sequence"/>
</dbReference>
<name>A0ABR9QV89_9FIRM</name>
<keyword evidence="3" id="KW-0731">Sigma factor</keyword>
<accession>A0ABR9QV89</accession>
<dbReference type="SUPFAM" id="SSF88946">
    <property type="entry name" value="Sigma2 domain of RNA polymerase sigma factors"/>
    <property type="match status" value="1"/>
</dbReference>
<dbReference type="PANTHER" id="PTHR43133">
    <property type="entry name" value="RNA POLYMERASE ECF-TYPE SIGMA FACTO"/>
    <property type="match status" value="1"/>
</dbReference>
<dbReference type="NCBIfam" id="TIGR02937">
    <property type="entry name" value="sigma70-ECF"/>
    <property type="match status" value="1"/>
</dbReference>
<protein>
    <submittedName>
        <fullName evidence="7">Sigma-70 family RNA polymerase sigma factor</fullName>
    </submittedName>
</protein>
<organism evidence="7 8">
    <name type="scientific">Gallibacter intestinalis</name>
    <dbReference type="NCBI Taxonomy" id="2779356"/>
    <lineage>
        <taxon>Bacteria</taxon>
        <taxon>Bacillati</taxon>
        <taxon>Bacillota</taxon>
        <taxon>Clostridia</taxon>
        <taxon>Eubacteriales</taxon>
        <taxon>Eubacteriaceae</taxon>
        <taxon>Gallibacter</taxon>
    </lineage>
</organism>
<dbReference type="RefSeq" id="WP_226384469.1">
    <property type="nucleotide sequence ID" value="NZ_JADCKA010000001.1"/>
</dbReference>
<keyword evidence="4" id="KW-0804">Transcription</keyword>
<dbReference type="EMBL" id="JADCKA010000001">
    <property type="protein sequence ID" value="MBE5034804.1"/>
    <property type="molecule type" value="Genomic_DNA"/>
</dbReference>
<feature type="domain" description="RNA polymerase sigma-70 region 2" evidence="5">
    <location>
        <begin position="14"/>
        <end position="74"/>
    </location>
</feature>
<proteinExistence type="inferred from homology"/>
<evidence type="ECO:0000313" key="7">
    <source>
        <dbReference type="EMBL" id="MBE5034804.1"/>
    </source>
</evidence>